<accession>A0ACC0CA03</accession>
<evidence type="ECO:0000313" key="2">
    <source>
        <dbReference type="Proteomes" id="UP001060085"/>
    </source>
</evidence>
<name>A0ACC0CA03_CATRO</name>
<protein>
    <submittedName>
        <fullName evidence="1">Uncharacterized protein</fullName>
    </submittedName>
</protein>
<keyword evidence="2" id="KW-1185">Reference proteome</keyword>
<organism evidence="1 2">
    <name type="scientific">Catharanthus roseus</name>
    <name type="common">Madagascar periwinkle</name>
    <name type="synonym">Vinca rosea</name>
    <dbReference type="NCBI Taxonomy" id="4058"/>
    <lineage>
        <taxon>Eukaryota</taxon>
        <taxon>Viridiplantae</taxon>
        <taxon>Streptophyta</taxon>
        <taxon>Embryophyta</taxon>
        <taxon>Tracheophyta</taxon>
        <taxon>Spermatophyta</taxon>
        <taxon>Magnoliopsida</taxon>
        <taxon>eudicotyledons</taxon>
        <taxon>Gunneridae</taxon>
        <taxon>Pentapetalae</taxon>
        <taxon>asterids</taxon>
        <taxon>lamiids</taxon>
        <taxon>Gentianales</taxon>
        <taxon>Apocynaceae</taxon>
        <taxon>Rauvolfioideae</taxon>
        <taxon>Vinceae</taxon>
        <taxon>Catharanthinae</taxon>
        <taxon>Catharanthus</taxon>
    </lineage>
</organism>
<proteinExistence type="predicted"/>
<dbReference type="Proteomes" id="UP001060085">
    <property type="component" value="Linkage Group LG01"/>
</dbReference>
<dbReference type="EMBL" id="CM044701">
    <property type="protein sequence ID" value="KAI5681714.1"/>
    <property type="molecule type" value="Genomic_DNA"/>
</dbReference>
<gene>
    <name evidence="1" type="ORF">M9H77_02942</name>
</gene>
<reference evidence="2" key="1">
    <citation type="journal article" date="2023" name="Nat. Plants">
        <title>Single-cell RNA sequencing provides a high-resolution roadmap for understanding the multicellular compartmentation of specialized metabolism.</title>
        <authorList>
            <person name="Sun S."/>
            <person name="Shen X."/>
            <person name="Li Y."/>
            <person name="Li Y."/>
            <person name="Wang S."/>
            <person name="Li R."/>
            <person name="Zhang H."/>
            <person name="Shen G."/>
            <person name="Guo B."/>
            <person name="Wei J."/>
            <person name="Xu J."/>
            <person name="St-Pierre B."/>
            <person name="Chen S."/>
            <person name="Sun C."/>
        </authorList>
    </citation>
    <scope>NUCLEOTIDE SEQUENCE [LARGE SCALE GENOMIC DNA]</scope>
</reference>
<comment type="caution">
    <text evidence="1">The sequence shown here is derived from an EMBL/GenBank/DDBJ whole genome shotgun (WGS) entry which is preliminary data.</text>
</comment>
<evidence type="ECO:0000313" key="1">
    <source>
        <dbReference type="EMBL" id="KAI5681714.1"/>
    </source>
</evidence>
<sequence length="91" mass="10620">MWGMIPSYFLDLFVGNFLLKKVEGYLCSLIGDLLNKFIRRNYDSRTNPFKGGADGMTRDRHENIESFQGFVTRSRARKIGLEMQINKLRKV</sequence>